<organism evidence="2 3">
    <name type="scientific">Pisolithus tinctorius Marx 270</name>
    <dbReference type="NCBI Taxonomy" id="870435"/>
    <lineage>
        <taxon>Eukaryota</taxon>
        <taxon>Fungi</taxon>
        <taxon>Dikarya</taxon>
        <taxon>Basidiomycota</taxon>
        <taxon>Agaricomycotina</taxon>
        <taxon>Agaricomycetes</taxon>
        <taxon>Agaricomycetidae</taxon>
        <taxon>Boletales</taxon>
        <taxon>Sclerodermatineae</taxon>
        <taxon>Pisolithaceae</taxon>
        <taxon>Pisolithus</taxon>
    </lineage>
</organism>
<feature type="transmembrane region" description="Helical" evidence="1">
    <location>
        <begin position="189"/>
        <end position="209"/>
    </location>
</feature>
<evidence type="ECO:0000313" key="2">
    <source>
        <dbReference type="EMBL" id="KIN98700.1"/>
    </source>
</evidence>
<keyword evidence="3" id="KW-1185">Reference proteome</keyword>
<accession>A0A0C3NT98</accession>
<dbReference type="Proteomes" id="UP000054217">
    <property type="component" value="Unassembled WGS sequence"/>
</dbReference>
<dbReference type="HOGENOM" id="CLU_783287_0_0_1"/>
<dbReference type="AlphaFoldDB" id="A0A0C3NT98"/>
<dbReference type="InParanoid" id="A0A0C3NT98"/>
<sequence length="354" mass="38818">MFDSPSGPYASAYPPLFHDIEHRLCLIPSRDHSILNFPAPDSPRPCAGFPSEDFTAKSVNANDLTQTSNRVITHPSIRSRPKSLSPAKTRMTTSVNVLPETGHLHLMLKLSSLYFSMIAKLVDKVEQPYKESACTDESHPVTTRYHHDHCLPFPDEWTTANVGPALVRSKDSRGSFIDSLLRSWTMPNLVSGLLFLSMVFFVVYILALVRRSGSTADPSTVSPLSPNAAIGLSFLGPSLLWRNRDFGVIEIAEMLQGYRRGGEGEGYLKPTPCEDNGHKSELGPAPRITTTTAIVINGVIFVGGPAGYWVAWVRWNGESLQERGCAGDVVHDVVYEERLECGGRTEHLDGAAGV</sequence>
<proteinExistence type="predicted"/>
<reference evidence="3" key="2">
    <citation type="submission" date="2015-01" db="EMBL/GenBank/DDBJ databases">
        <title>Evolutionary Origins and Diversification of the Mycorrhizal Mutualists.</title>
        <authorList>
            <consortium name="DOE Joint Genome Institute"/>
            <consortium name="Mycorrhizal Genomics Consortium"/>
            <person name="Kohler A."/>
            <person name="Kuo A."/>
            <person name="Nagy L.G."/>
            <person name="Floudas D."/>
            <person name="Copeland A."/>
            <person name="Barry K.W."/>
            <person name="Cichocki N."/>
            <person name="Veneault-Fourrey C."/>
            <person name="LaButti K."/>
            <person name="Lindquist E.A."/>
            <person name="Lipzen A."/>
            <person name="Lundell T."/>
            <person name="Morin E."/>
            <person name="Murat C."/>
            <person name="Riley R."/>
            <person name="Ohm R."/>
            <person name="Sun H."/>
            <person name="Tunlid A."/>
            <person name="Henrissat B."/>
            <person name="Grigoriev I.V."/>
            <person name="Hibbett D.S."/>
            <person name="Martin F."/>
        </authorList>
    </citation>
    <scope>NUCLEOTIDE SEQUENCE [LARGE SCALE GENOMIC DNA]</scope>
    <source>
        <strain evidence="3">Marx 270</strain>
    </source>
</reference>
<evidence type="ECO:0000313" key="3">
    <source>
        <dbReference type="Proteomes" id="UP000054217"/>
    </source>
</evidence>
<keyword evidence="1" id="KW-0472">Membrane</keyword>
<gene>
    <name evidence="2" type="ORF">M404DRAFT_31181</name>
</gene>
<name>A0A0C3NT98_PISTI</name>
<evidence type="ECO:0000256" key="1">
    <source>
        <dbReference type="SAM" id="Phobius"/>
    </source>
</evidence>
<reference evidence="2 3" key="1">
    <citation type="submission" date="2014-04" db="EMBL/GenBank/DDBJ databases">
        <authorList>
            <consortium name="DOE Joint Genome Institute"/>
            <person name="Kuo A."/>
            <person name="Kohler A."/>
            <person name="Costa M.D."/>
            <person name="Nagy L.G."/>
            <person name="Floudas D."/>
            <person name="Copeland A."/>
            <person name="Barry K.W."/>
            <person name="Cichocki N."/>
            <person name="Veneault-Fourrey C."/>
            <person name="LaButti K."/>
            <person name="Lindquist E.A."/>
            <person name="Lipzen A."/>
            <person name="Lundell T."/>
            <person name="Morin E."/>
            <person name="Murat C."/>
            <person name="Sun H."/>
            <person name="Tunlid A."/>
            <person name="Henrissat B."/>
            <person name="Grigoriev I.V."/>
            <person name="Hibbett D.S."/>
            <person name="Martin F."/>
            <person name="Nordberg H.P."/>
            <person name="Cantor M.N."/>
            <person name="Hua S.X."/>
        </authorList>
    </citation>
    <scope>NUCLEOTIDE SEQUENCE [LARGE SCALE GENOMIC DNA]</scope>
    <source>
        <strain evidence="2 3">Marx 270</strain>
    </source>
</reference>
<keyword evidence="1" id="KW-0812">Transmembrane</keyword>
<keyword evidence="1" id="KW-1133">Transmembrane helix</keyword>
<protein>
    <submittedName>
        <fullName evidence="2">Uncharacterized protein</fullName>
    </submittedName>
</protein>
<dbReference type="OrthoDB" id="2708695at2759"/>
<dbReference type="EMBL" id="KN832013">
    <property type="protein sequence ID" value="KIN98700.1"/>
    <property type="molecule type" value="Genomic_DNA"/>
</dbReference>